<dbReference type="GO" id="GO:0006400">
    <property type="term" value="P:tRNA modification"/>
    <property type="evidence" value="ECO:0007669"/>
    <property type="project" value="TreeGrafter"/>
</dbReference>
<comment type="cofactor">
    <cofactor evidence="1">
        <name>Mg(2+)</name>
        <dbReference type="ChEBI" id="CHEBI:18420"/>
    </cofactor>
</comment>
<comment type="similarity">
    <text evidence="2">Belongs to the IPP transferase family.</text>
</comment>
<sequence length="213" mass="25050">MYVNSLTYPLGFAIPRDDEIRERISGEYDKDPGRVYARLKSVDPRTADRLHVNDKKRVIRALEVFECAGKPLSEYGGDFQNSAGEQPPYEPLLFGLNMDRERLYGRINLRVDLMMKAGLLEEARRIYDARYEKSLPAMRSIGYQQLFAYFDGTCSLEEAVEQIKLDTRHFAKRQLTWFKRDERIRWHDVTNWDNEKSSLLNELTKQAKDWMNA</sequence>
<evidence type="ECO:0000256" key="7">
    <source>
        <dbReference type="ARBA" id="ARBA00022840"/>
    </source>
</evidence>
<gene>
    <name evidence="10" type="primary">miaA_40</name>
    <name evidence="10" type="ORF">SDC9_109487</name>
</gene>
<keyword evidence="4 10" id="KW-0808">Transferase</keyword>
<name>A0A645BD90_9ZZZZ</name>
<dbReference type="EMBL" id="VSSQ01018956">
    <property type="protein sequence ID" value="MPM62611.1"/>
    <property type="molecule type" value="Genomic_DNA"/>
</dbReference>
<evidence type="ECO:0000313" key="10">
    <source>
        <dbReference type="EMBL" id="MPM62611.1"/>
    </source>
</evidence>
<dbReference type="EC" id="2.5.1.75" evidence="3"/>
<dbReference type="PANTHER" id="PTHR11088">
    <property type="entry name" value="TRNA DIMETHYLALLYLTRANSFERASE"/>
    <property type="match status" value="1"/>
</dbReference>
<dbReference type="GO" id="GO:0005524">
    <property type="term" value="F:ATP binding"/>
    <property type="evidence" value="ECO:0007669"/>
    <property type="project" value="UniProtKB-KW"/>
</dbReference>
<dbReference type="InterPro" id="IPR018022">
    <property type="entry name" value="IPT"/>
</dbReference>
<accession>A0A645BD90</accession>
<comment type="catalytic activity">
    <reaction evidence="9">
        <text>adenosine(37) in tRNA + dimethylallyl diphosphate = N(6)-dimethylallyladenosine(37) in tRNA + diphosphate</text>
        <dbReference type="Rhea" id="RHEA:26482"/>
        <dbReference type="Rhea" id="RHEA-COMP:10162"/>
        <dbReference type="Rhea" id="RHEA-COMP:10375"/>
        <dbReference type="ChEBI" id="CHEBI:33019"/>
        <dbReference type="ChEBI" id="CHEBI:57623"/>
        <dbReference type="ChEBI" id="CHEBI:74411"/>
        <dbReference type="ChEBI" id="CHEBI:74415"/>
        <dbReference type="EC" id="2.5.1.75"/>
    </reaction>
</comment>
<dbReference type="InterPro" id="IPR039657">
    <property type="entry name" value="Dimethylallyltransferase"/>
</dbReference>
<evidence type="ECO:0000256" key="3">
    <source>
        <dbReference type="ARBA" id="ARBA00012665"/>
    </source>
</evidence>
<dbReference type="Pfam" id="PF01715">
    <property type="entry name" value="IPPT"/>
    <property type="match status" value="1"/>
</dbReference>
<evidence type="ECO:0000256" key="1">
    <source>
        <dbReference type="ARBA" id="ARBA00001946"/>
    </source>
</evidence>
<keyword evidence="8" id="KW-0460">Magnesium</keyword>
<dbReference type="PANTHER" id="PTHR11088:SF60">
    <property type="entry name" value="TRNA DIMETHYLALLYLTRANSFERASE"/>
    <property type="match status" value="1"/>
</dbReference>
<evidence type="ECO:0000256" key="2">
    <source>
        <dbReference type="ARBA" id="ARBA00005842"/>
    </source>
</evidence>
<dbReference type="InterPro" id="IPR027417">
    <property type="entry name" value="P-loop_NTPase"/>
</dbReference>
<protein>
    <recommendedName>
        <fullName evidence="3">tRNA dimethylallyltransferase</fullName>
        <ecNumber evidence="3">2.5.1.75</ecNumber>
    </recommendedName>
</protein>
<evidence type="ECO:0000256" key="8">
    <source>
        <dbReference type="ARBA" id="ARBA00022842"/>
    </source>
</evidence>
<dbReference type="Gene3D" id="3.40.50.300">
    <property type="entry name" value="P-loop containing nucleotide triphosphate hydrolases"/>
    <property type="match status" value="1"/>
</dbReference>
<dbReference type="Gene3D" id="1.10.20.140">
    <property type="match status" value="1"/>
</dbReference>
<keyword evidence="7" id="KW-0067">ATP-binding</keyword>
<keyword evidence="5" id="KW-0819">tRNA processing</keyword>
<dbReference type="AlphaFoldDB" id="A0A645BD90"/>
<reference evidence="10" key="1">
    <citation type="submission" date="2019-08" db="EMBL/GenBank/DDBJ databases">
        <authorList>
            <person name="Kucharzyk K."/>
            <person name="Murdoch R.W."/>
            <person name="Higgins S."/>
            <person name="Loffler F."/>
        </authorList>
    </citation>
    <scope>NUCLEOTIDE SEQUENCE</scope>
</reference>
<evidence type="ECO:0000256" key="4">
    <source>
        <dbReference type="ARBA" id="ARBA00022679"/>
    </source>
</evidence>
<comment type="caution">
    <text evidence="10">The sequence shown here is derived from an EMBL/GenBank/DDBJ whole genome shotgun (WGS) entry which is preliminary data.</text>
</comment>
<keyword evidence="6" id="KW-0547">Nucleotide-binding</keyword>
<proteinExistence type="inferred from homology"/>
<evidence type="ECO:0000256" key="9">
    <source>
        <dbReference type="ARBA" id="ARBA00049563"/>
    </source>
</evidence>
<organism evidence="10">
    <name type="scientific">bioreactor metagenome</name>
    <dbReference type="NCBI Taxonomy" id="1076179"/>
    <lineage>
        <taxon>unclassified sequences</taxon>
        <taxon>metagenomes</taxon>
        <taxon>ecological metagenomes</taxon>
    </lineage>
</organism>
<dbReference type="NCBIfam" id="TIGR00174">
    <property type="entry name" value="miaA"/>
    <property type="match status" value="1"/>
</dbReference>
<evidence type="ECO:0000256" key="6">
    <source>
        <dbReference type="ARBA" id="ARBA00022741"/>
    </source>
</evidence>
<dbReference type="GO" id="GO:0052381">
    <property type="term" value="F:tRNA dimethylallyltransferase activity"/>
    <property type="evidence" value="ECO:0007669"/>
    <property type="project" value="UniProtKB-EC"/>
</dbReference>
<evidence type="ECO:0000256" key="5">
    <source>
        <dbReference type="ARBA" id="ARBA00022694"/>
    </source>
</evidence>